<feature type="active site" evidence="4">
    <location>
        <position position="256"/>
    </location>
</feature>
<gene>
    <name evidence="7" type="ORF">P691DRAFT_805297</name>
</gene>
<dbReference type="EMBL" id="MU151287">
    <property type="protein sequence ID" value="KAF9445684.1"/>
    <property type="molecule type" value="Genomic_DNA"/>
</dbReference>
<dbReference type="InterPro" id="IPR016161">
    <property type="entry name" value="Ald_DH/histidinol_DH"/>
</dbReference>
<dbReference type="InterPro" id="IPR029510">
    <property type="entry name" value="Ald_DH_CS_GLU"/>
</dbReference>
<evidence type="ECO:0000256" key="3">
    <source>
        <dbReference type="ARBA" id="ARBA00023027"/>
    </source>
</evidence>
<dbReference type="InterPro" id="IPR016163">
    <property type="entry name" value="Ald_DH_C"/>
</dbReference>
<dbReference type="PANTHER" id="PTHR42986">
    <property type="entry name" value="BENZALDEHYDE DEHYDROGENASE YFMT"/>
    <property type="match status" value="1"/>
</dbReference>
<keyword evidence="2 5" id="KW-0560">Oxidoreductase</keyword>
<dbReference type="Proteomes" id="UP000807342">
    <property type="component" value="Unassembled WGS sequence"/>
</dbReference>
<dbReference type="InterPro" id="IPR016162">
    <property type="entry name" value="Ald_DH_N"/>
</dbReference>
<comment type="similarity">
    <text evidence="1 5">Belongs to the aldehyde dehydrogenase family.</text>
</comment>
<dbReference type="PROSITE" id="PS00687">
    <property type="entry name" value="ALDEHYDE_DEHYDR_GLU"/>
    <property type="match status" value="1"/>
</dbReference>
<comment type="caution">
    <text evidence="7">The sequence shown here is derived from an EMBL/GenBank/DDBJ whole genome shotgun (WGS) entry which is preliminary data.</text>
</comment>
<dbReference type="SUPFAM" id="SSF53720">
    <property type="entry name" value="ALDH-like"/>
    <property type="match status" value="1"/>
</dbReference>
<dbReference type="Gene3D" id="3.40.605.10">
    <property type="entry name" value="Aldehyde Dehydrogenase, Chain A, domain 1"/>
    <property type="match status" value="1"/>
</dbReference>
<dbReference type="Pfam" id="PF00171">
    <property type="entry name" value="Aldedh"/>
    <property type="match status" value="1"/>
</dbReference>
<dbReference type="InterPro" id="IPR015590">
    <property type="entry name" value="Aldehyde_DH_dom"/>
</dbReference>
<protein>
    <submittedName>
        <fullName evidence="7">Aldehyde dehydrogenase</fullName>
    </submittedName>
</protein>
<dbReference type="Gene3D" id="3.40.309.10">
    <property type="entry name" value="Aldehyde Dehydrogenase, Chain A, domain 2"/>
    <property type="match status" value="1"/>
</dbReference>
<keyword evidence="3" id="KW-0520">NAD</keyword>
<dbReference type="GO" id="GO:0016620">
    <property type="term" value="F:oxidoreductase activity, acting on the aldehyde or oxo group of donors, NAD or NADP as acceptor"/>
    <property type="evidence" value="ECO:0007669"/>
    <property type="project" value="InterPro"/>
</dbReference>
<accession>A0A9P5X703</accession>
<evidence type="ECO:0000256" key="4">
    <source>
        <dbReference type="PROSITE-ProRule" id="PRU10007"/>
    </source>
</evidence>
<dbReference type="OrthoDB" id="310895at2759"/>
<reference evidence="7" key="1">
    <citation type="submission" date="2020-11" db="EMBL/GenBank/DDBJ databases">
        <authorList>
            <consortium name="DOE Joint Genome Institute"/>
            <person name="Ahrendt S."/>
            <person name="Riley R."/>
            <person name="Andreopoulos W."/>
            <person name="Labutti K."/>
            <person name="Pangilinan J."/>
            <person name="Ruiz-Duenas F.J."/>
            <person name="Barrasa J.M."/>
            <person name="Sanchez-Garcia M."/>
            <person name="Camarero S."/>
            <person name="Miyauchi S."/>
            <person name="Serrano A."/>
            <person name="Linde D."/>
            <person name="Babiker R."/>
            <person name="Drula E."/>
            <person name="Ayuso-Fernandez I."/>
            <person name="Pacheco R."/>
            <person name="Padilla G."/>
            <person name="Ferreira P."/>
            <person name="Barriuso J."/>
            <person name="Kellner H."/>
            <person name="Castanera R."/>
            <person name="Alfaro M."/>
            <person name="Ramirez L."/>
            <person name="Pisabarro A.G."/>
            <person name="Kuo A."/>
            <person name="Tritt A."/>
            <person name="Lipzen A."/>
            <person name="He G."/>
            <person name="Yan M."/>
            <person name="Ng V."/>
            <person name="Cullen D."/>
            <person name="Martin F."/>
            <person name="Rosso M.-N."/>
            <person name="Henrissat B."/>
            <person name="Hibbett D."/>
            <person name="Martinez A.T."/>
            <person name="Grigoriev I.V."/>
        </authorList>
    </citation>
    <scope>NUCLEOTIDE SEQUENCE</scope>
    <source>
        <strain evidence="7">MF-IS2</strain>
    </source>
</reference>
<evidence type="ECO:0000256" key="2">
    <source>
        <dbReference type="ARBA" id="ARBA00023002"/>
    </source>
</evidence>
<organism evidence="7 8">
    <name type="scientific">Macrolepiota fuliginosa MF-IS2</name>
    <dbReference type="NCBI Taxonomy" id="1400762"/>
    <lineage>
        <taxon>Eukaryota</taxon>
        <taxon>Fungi</taxon>
        <taxon>Dikarya</taxon>
        <taxon>Basidiomycota</taxon>
        <taxon>Agaricomycotina</taxon>
        <taxon>Agaricomycetes</taxon>
        <taxon>Agaricomycetidae</taxon>
        <taxon>Agaricales</taxon>
        <taxon>Agaricineae</taxon>
        <taxon>Agaricaceae</taxon>
        <taxon>Macrolepiota</taxon>
    </lineage>
</organism>
<evidence type="ECO:0000259" key="6">
    <source>
        <dbReference type="Pfam" id="PF00171"/>
    </source>
</evidence>
<dbReference type="PANTHER" id="PTHR42986:SF1">
    <property type="entry name" value="BENZALDEHYDE DEHYDROGENASE YFMT"/>
    <property type="match status" value="1"/>
</dbReference>
<evidence type="ECO:0000256" key="5">
    <source>
        <dbReference type="RuleBase" id="RU003345"/>
    </source>
</evidence>
<evidence type="ECO:0000313" key="8">
    <source>
        <dbReference type="Proteomes" id="UP000807342"/>
    </source>
</evidence>
<name>A0A9P5X703_9AGAR</name>
<evidence type="ECO:0000256" key="1">
    <source>
        <dbReference type="ARBA" id="ARBA00009986"/>
    </source>
</evidence>
<feature type="domain" description="Aldehyde dehydrogenase" evidence="6">
    <location>
        <begin position="19"/>
        <end position="474"/>
    </location>
</feature>
<sequence>MAPVPFTPLIIDGQERPSSNSAAFEVRRPQSGDLVGTAASATSQDCKDAIDAASKALKSWEASRLVDRRDIFLKASDLFASDHYSNLLIQCNQQVAFAPHWGGLDGKIISNYLRSAAGLVDYLRGEYFPSATVPGAQVYAQRRAKGALFAIAPWNAPGVLTVRAIAFPIFCGNTIVLKGSELTPMIHYVITKVFHEAGLPKGVLNCISASLADTPSLVSEIIAHPQIRHVNFTGSDRVGKIIAVEAAKHLKPCVLELGGKAPAIVLKDADLKEAARAIAFGATANSGQVCMSTERVIVHKDIAESLSSSIRDIVSGLKAGDTSVDANAKLGPLFSEKSAERLVDVLKKTKNAGAHVLLGDLSRDKAVIQPHLLTGVKPGMALWDEESFGPIIVFATFETVEEAIELANASTYSLTSSVWTADLAIAQEIAFQLRYGTVNINGVTIHSEPTDGLIGLSGSSGYGRFDVEHFTDKRTTIIHPKGRQYPIL</sequence>
<evidence type="ECO:0000313" key="7">
    <source>
        <dbReference type="EMBL" id="KAF9445684.1"/>
    </source>
</evidence>
<keyword evidence="8" id="KW-1185">Reference proteome</keyword>
<proteinExistence type="inferred from homology"/>
<dbReference type="AlphaFoldDB" id="A0A9P5X703"/>